<comment type="pathway">
    <text evidence="1">Protein modification; protein glycosylation.</text>
</comment>
<comment type="caution">
    <text evidence="8">The sequence shown here is derived from an EMBL/GenBank/DDBJ whole genome shotgun (WGS) entry which is preliminary data.</text>
</comment>
<dbReference type="EMBL" id="JALLPB020000142">
    <property type="protein sequence ID" value="KAL3816563.1"/>
    <property type="molecule type" value="Genomic_DNA"/>
</dbReference>
<evidence type="ECO:0000256" key="5">
    <source>
        <dbReference type="SAM" id="MobiDB-lite"/>
    </source>
</evidence>
<dbReference type="Gene3D" id="3.40.50.2000">
    <property type="entry name" value="Glycogen Phosphorylase B"/>
    <property type="match status" value="1"/>
</dbReference>
<feature type="domain" description="O-GlcNAc transferase C-terminal" evidence="7">
    <location>
        <begin position="597"/>
        <end position="676"/>
    </location>
</feature>
<evidence type="ECO:0000256" key="3">
    <source>
        <dbReference type="ARBA" id="ARBA00022737"/>
    </source>
</evidence>
<keyword evidence="2" id="KW-0808">Transferase</keyword>
<gene>
    <name evidence="8" type="ORF">ACHAXA_003803</name>
</gene>
<dbReference type="InterPro" id="IPR029489">
    <property type="entry name" value="OGT/SEC/SPY_C"/>
</dbReference>
<feature type="domain" description="O-GlcNAc transferase C-terminal" evidence="7">
    <location>
        <begin position="333"/>
        <end position="515"/>
    </location>
</feature>
<keyword evidence="3" id="KW-0677">Repeat</keyword>
<dbReference type="Proteomes" id="UP001530377">
    <property type="component" value="Unassembled WGS sequence"/>
</dbReference>
<feature type="signal peptide" evidence="6">
    <location>
        <begin position="1"/>
        <end position="24"/>
    </location>
</feature>
<evidence type="ECO:0000256" key="4">
    <source>
        <dbReference type="ARBA" id="ARBA00022803"/>
    </source>
</evidence>
<dbReference type="InterPro" id="IPR037919">
    <property type="entry name" value="OGT"/>
</dbReference>
<keyword evidence="9" id="KW-1185">Reference proteome</keyword>
<evidence type="ECO:0000256" key="6">
    <source>
        <dbReference type="SAM" id="SignalP"/>
    </source>
</evidence>
<sequence length="820" mass="92139">MMPCIVARCALTLAMSTIVTSAFGRVPRRIVIDRHVLETTTLASSGGRSSANDKDHDGGAMFPPPAISSELESLLSRARHYLDVDDADGAFATLAEAYGIDPTSADVSAMFERCLSLRVEMARFDFHEREDGPNAMAPSAPRADERDGGDGIPVSNVVPSERRLRDLFQDRVGLSSLMIDRERYDEAGVQLRRAIDEATHWLDRSLSQSSSYRGDGDYSTTIFDYWQPRIDGARYLLHRTDAACCRWGSYFADGDRLRRSLLSSTTSGPSVHPFDALKFPCISLDLASDIARDYARRALLTVGVDVNEGAYREWRNTAPPRAVVTAERCRNTNTIQRRRMRIGYLSPDFTSRHPLAFLMQHVFRHHDRSHFVVCVYSLSRDDGPEVRAIRESSDVFAFLSPSAQSPVDMYRTIMQDELDVLVDLCGYAGTSIVSEIMASRCRLRQDRKDEEDVRSFPIHVSYMGFPGSCGSSLVWDYSVFDPIVVPPDKDDIRGHYEEALVYLPHSYFVNSHKTAIGGRGDEIMAFDEEEKKSLRSKYGIRHSAFVYCCHSRPDKIDPSTFRSWMRAITLVRSKYELRKQNGDVSTAKGNINCHGTPVLWMLRSGDEMEKNVRRLVRQEFGKDLEECLVFADVVERKEHLRRLGIADVFLDTPAYNAHTLGCDALYMGVPMISLLRKSDDSNDVDVYSGLDLEFADVDSGACTSSGQEMRSIATEKLSSRVGASLLKAVGLEDLICEDMAKYAATMARCALDEDWFSTIRRRLLSSKDSSPLFDTKRWVENLEGSFRKMAELGVDCANYPDIVVRDDSYTTKTVWESAGN</sequence>
<feature type="chain" id="PRO_5044760950" description="O-GlcNAc transferase C-terminal domain-containing protein" evidence="6">
    <location>
        <begin position="25"/>
        <end position="820"/>
    </location>
</feature>
<organism evidence="8 9">
    <name type="scientific">Cyclostephanos tholiformis</name>
    <dbReference type="NCBI Taxonomy" id="382380"/>
    <lineage>
        <taxon>Eukaryota</taxon>
        <taxon>Sar</taxon>
        <taxon>Stramenopiles</taxon>
        <taxon>Ochrophyta</taxon>
        <taxon>Bacillariophyta</taxon>
        <taxon>Coscinodiscophyceae</taxon>
        <taxon>Thalassiosirophycidae</taxon>
        <taxon>Stephanodiscales</taxon>
        <taxon>Stephanodiscaceae</taxon>
        <taxon>Cyclostephanos</taxon>
    </lineage>
</organism>
<proteinExistence type="predicted"/>
<dbReference type="Gene3D" id="3.40.50.11380">
    <property type="match status" value="1"/>
</dbReference>
<feature type="domain" description="O-GlcNAc transferase C-terminal" evidence="7">
    <location>
        <begin position="706"/>
        <end position="782"/>
    </location>
</feature>
<accession>A0ABD3RWG0</accession>
<dbReference type="AlphaFoldDB" id="A0ABD3RWG0"/>
<keyword evidence="6" id="KW-0732">Signal</keyword>
<feature type="region of interest" description="Disordered" evidence="5">
    <location>
        <begin position="43"/>
        <end position="63"/>
    </location>
</feature>
<evidence type="ECO:0000256" key="2">
    <source>
        <dbReference type="ARBA" id="ARBA00022679"/>
    </source>
</evidence>
<dbReference type="Pfam" id="PF13844">
    <property type="entry name" value="Glyco_transf_41"/>
    <property type="match status" value="3"/>
</dbReference>
<feature type="region of interest" description="Disordered" evidence="5">
    <location>
        <begin position="129"/>
        <end position="156"/>
    </location>
</feature>
<dbReference type="PANTHER" id="PTHR44366">
    <property type="entry name" value="UDP-N-ACETYLGLUCOSAMINE--PEPTIDE N-ACETYLGLUCOSAMINYLTRANSFERASE 110 KDA SUBUNIT"/>
    <property type="match status" value="1"/>
</dbReference>
<evidence type="ECO:0000313" key="8">
    <source>
        <dbReference type="EMBL" id="KAL3816563.1"/>
    </source>
</evidence>
<evidence type="ECO:0000259" key="7">
    <source>
        <dbReference type="Pfam" id="PF13844"/>
    </source>
</evidence>
<dbReference type="PANTHER" id="PTHR44366:SF1">
    <property type="entry name" value="UDP-N-ACETYLGLUCOSAMINE--PEPTIDE N-ACETYLGLUCOSAMINYLTRANSFERASE 110 KDA SUBUNIT"/>
    <property type="match status" value="1"/>
</dbReference>
<keyword evidence="4" id="KW-0802">TPR repeat</keyword>
<evidence type="ECO:0000313" key="9">
    <source>
        <dbReference type="Proteomes" id="UP001530377"/>
    </source>
</evidence>
<protein>
    <recommendedName>
        <fullName evidence="7">O-GlcNAc transferase C-terminal domain-containing protein</fullName>
    </recommendedName>
</protein>
<name>A0ABD3RWG0_9STRA</name>
<reference evidence="8 9" key="1">
    <citation type="submission" date="2024-10" db="EMBL/GenBank/DDBJ databases">
        <title>Updated reference genomes for cyclostephanoid diatoms.</title>
        <authorList>
            <person name="Roberts W.R."/>
            <person name="Alverson A.J."/>
        </authorList>
    </citation>
    <scope>NUCLEOTIDE SEQUENCE [LARGE SCALE GENOMIC DNA]</scope>
    <source>
        <strain evidence="8 9">AJA228-03</strain>
    </source>
</reference>
<dbReference type="GO" id="GO:0016740">
    <property type="term" value="F:transferase activity"/>
    <property type="evidence" value="ECO:0007669"/>
    <property type="project" value="UniProtKB-KW"/>
</dbReference>
<evidence type="ECO:0000256" key="1">
    <source>
        <dbReference type="ARBA" id="ARBA00004922"/>
    </source>
</evidence>